<dbReference type="PIRSF" id="PIRSF037251">
    <property type="entry name" value="Arylacetamide_deacetylase"/>
    <property type="match status" value="1"/>
</dbReference>
<dbReference type="AlphaFoldDB" id="A0A8D0GKE7"/>
<keyword evidence="7" id="KW-1185">Reference proteome</keyword>
<dbReference type="PROSITE" id="PS01173">
    <property type="entry name" value="LIPASE_GDXG_HIS"/>
    <property type="match status" value="1"/>
</dbReference>
<evidence type="ECO:0000256" key="1">
    <source>
        <dbReference type="ARBA" id="ARBA00010515"/>
    </source>
</evidence>
<dbReference type="InterPro" id="IPR017157">
    <property type="entry name" value="Arylacetamide_deacetylase"/>
</dbReference>
<name>A0A8D0GKE7_SPHPU</name>
<dbReference type="Proteomes" id="UP000694392">
    <property type="component" value="Unplaced"/>
</dbReference>
<sequence length="359" mass="40307">VLSLSILNGRILENLGICSQLKFVRFMRRGKKHKDDPKLFIKDLKFDNVPVRIYQPKAPSAGQRRGVLFFHGGGWIFGSINTHENICRYIAKETESVVMSVEYRLAPENLHPAQYEDCLAATIHFMKNTDDYGVDPARLIIAGDSAGGNIAVGVCQTLVGRKDLLKPRAQVLIYPGLQAMDFNLPSYQQNRAVPILFRERAAFYALQCLIGNASVLEDVLQGSHVPPDIRQKYAKWMGAHNIPDEFKVRGYKPLVPAEFVPEVYEVVKDMCSPSLSPILAEDATIRQLPETCILTCEYDVLRDDGLLFKKRLEDNGVQVTWFHVEDGFHAIISLFDKGRLAFPSGKKGLDKIVGYIKGL</sequence>
<dbReference type="PANTHER" id="PTHR48081:SF32">
    <property type="entry name" value="ALPHA_BETA HYDROLASE FOLD-3 DOMAIN-CONTAINING PROTEIN"/>
    <property type="match status" value="1"/>
</dbReference>
<dbReference type="PROSITE" id="PS01174">
    <property type="entry name" value="LIPASE_GDXG_SER"/>
    <property type="match status" value="1"/>
</dbReference>
<organism evidence="6 7">
    <name type="scientific">Sphenodon punctatus</name>
    <name type="common">Tuatara</name>
    <name type="synonym">Hatteria punctata</name>
    <dbReference type="NCBI Taxonomy" id="8508"/>
    <lineage>
        <taxon>Eukaryota</taxon>
        <taxon>Metazoa</taxon>
        <taxon>Chordata</taxon>
        <taxon>Craniata</taxon>
        <taxon>Vertebrata</taxon>
        <taxon>Euteleostomi</taxon>
        <taxon>Lepidosauria</taxon>
        <taxon>Sphenodontia</taxon>
        <taxon>Sphenodontidae</taxon>
        <taxon>Sphenodon</taxon>
    </lineage>
</organism>
<comment type="similarity">
    <text evidence="1">Belongs to the 'GDXG' lipolytic enzyme family.</text>
</comment>
<dbReference type="InterPro" id="IPR033140">
    <property type="entry name" value="Lipase_GDXG_put_SER_AS"/>
</dbReference>
<evidence type="ECO:0000256" key="3">
    <source>
        <dbReference type="PIRSR" id="PIRSR037251-1"/>
    </source>
</evidence>
<dbReference type="InterPro" id="IPR013094">
    <property type="entry name" value="AB_hydrolase_3"/>
</dbReference>
<accession>A0A8D0GKE7</accession>
<dbReference type="PANTHER" id="PTHR48081">
    <property type="entry name" value="AB HYDROLASE SUPERFAMILY PROTEIN C4A8.06C"/>
    <property type="match status" value="1"/>
</dbReference>
<feature type="active site" evidence="3">
    <location>
        <position position="299"/>
    </location>
</feature>
<feature type="domain" description="Alpha/beta hydrolase fold-3" evidence="5">
    <location>
        <begin position="67"/>
        <end position="209"/>
    </location>
</feature>
<evidence type="ECO:0000256" key="4">
    <source>
        <dbReference type="PROSITE-ProRule" id="PRU10038"/>
    </source>
</evidence>
<reference evidence="6" key="1">
    <citation type="submission" date="2025-08" db="UniProtKB">
        <authorList>
            <consortium name="Ensembl"/>
        </authorList>
    </citation>
    <scope>IDENTIFICATION</scope>
</reference>
<evidence type="ECO:0000313" key="6">
    <source>
        <dbReference type="Ensembl" id="ENSSPUP00000010057.1"/>
    </source>
</evidence>
<dbReference type="GO" id="GO:0052689">
    <property type="term" value="F:carboxylic ester hydrolase activity"/>
    <property type="evidence" value="ECO:0007669"/>
    <property type="project" value="InterPro"/>
</dbReference>
<dbReference type="Ensembl" id="ENSSPUT00000010714.1">
    <property type="protein sequence ID" value="ENSSPUP00000010057.1"/>
    <property type="gene ID" value="ENSSPUG00000007786.1"/>
</dbReference>
<evidence type="ECO:0000313" key="7">
    <source>
        <dbReference type="Proteomes" id="UP000694392"/>
    </source>
</evidence>
<dbReference type="Gene3D" id="3.40.50.1820">
    <property type="entry name" value="alpha/beta hydrolase"/>
    <property type="match status" value="1"/>
</dbReference>
<dbReference type="InterPro" id="IPR029058">
    <property type="entry name" value="AB_hydrolase_fold"/>
</dbReference>
<dbReference type="GeneTree" id="ENSGT00940000164442"/>
<dbReference type="Pfam" id="PF07859">
    <property type="entry name" value="Abhydrolase_3"/>
    <property type="match status" value="2"/>
</dbReference>
<dbReference type="InterPro" id="IPR002168">
    <property type="entry name" value="Lipase_GDXG_HIS_AS"/>
</dbReference>
<dbReference type="SUPFAM" id="SSF53474">
    <property type="entry name" value="alpha/beta-Hydrolases"/>
    <property type="match status" value="1"/>
</dbReference>
<dbReference type="OMA" id="MIGYRKL"/>
<protein>
    <recommendedName>
        <fullName evidence="5">Alpha/beta hydrolase fold-3 domain-containing protein</fullName>
    </recommendedName>
</protein>
<evidence type="ECO:0000259" key="5">
    <source>
        <dbReference type="Pfam" id="PF07859"/>
    </source>
</evidence>
<reference evidence="6" key="2">
    <citation type="submission" date="2025-09" db="UniProtKB">
        <authorList>
            <consortium name="Ensembl"/>
        </authorList>
    </citation>
    <scope>IDENTIFICATION</scope>
</reference>
<keyword evidence="2" id="KW-0378">Hydrolase</keyword>
<dbReference type="InterPro" id="IPR050300">
    <property type="entry name" value="GDXG_lipolytic_enzyme"/>
</dbReference>
<feature type="domain" description="Alpha/beta hydrolase fold-3" evidence="5">
    <location>
        <begin position="267"/>
        <end position="332"/>
    </location>
</feature>
<feature type="active site" evidence="3">
    <location>
        <position position="329"/>
    </location>
</feature>
<feature type="active site" evidence="3 4">
    <location>
        <position position="145"/>
    </location>
</feature>
<evidence type="ECO:0000256" key="2">
    <source>
        <dbReference type="ARBA" id="ARBA00022801"/>
    </source>
</evidence>
<dbReference type="GO" id="GO:0016020">
    <property type="term" value="C:membrane"/>
    <property type="evidence" value="ECO:0007669"/>
    <property type="project" value="InterPro"/>
</dbReference>
<proteinExistence type="inferred from homology"/>